<dbReference type="AlphaFoldDB" id="A0A7J9KLQ7"/>
<dbReference type="EMBL" id="JABFAF010000001">
    <property type="protein sequence ID" value="MBA0847417.1"/>
    <property type="molecule type" value="Genomic_DNA"/>
</dbReference>
<evidence type="ECO:0000313" key="2">
    <source>
        <dbReference type="Proteomes" id="UP000593576"/>
    </source>
</evidence>
<comment type="caution">
    <text evidence="1">The sequence shown here is derived from an EMBL/GenBank/DDBJ whole genome shotgun (WGS) entry which is preliminary data.</text>
</comment>
<evidence type="ECO:0000313" key="1">
    <source>
        <dbReference type="EMBL" id="MBA0847417.1"/>
    </source>
</evidence>
<keyword evidence="2" id="KW-1185">Reference proteome</keyword>
<accession>A0A7J9KLQ7</accession>
<reference evidence="1 2" key="1">
    <citation type="journal article" date="2019" name="Genome Biol. Evol.">
        <title>Insights into the evolution of the New World diploid cottons (Gossypium, subgenus Houzingenia) based on genome sequencing.</title>
        <authorList>
            <person name="Grover C.E."/>
            <person name="Arick M.A. 2nd"/>
            <person name="Thrash A."/>
            <person name="Conover J.L."/>
            <person name="Sanders W.S."/>
            <person name="Peterson D.G."/>
            <person name="Frelichowski J.E."/>
            <person name="Scheffler J.A."/>
            <person name="Scheffler B.E."/>
            <person name="Wendel J.F."/>
        </authorList>
    </citation>
    <scope>NUCLEOTIDE SEQUENCE [LARGE SCALE GENOMIC DNA]</scope>
    <source>
        <strain evidence="1">1</strain>
        <tissue evidence="1">Leaf</tissue>
    </source>
</reference>
<organism evidence="1 2">
    <name type="scientific">Gossypium schwendimanii</name>
    <name type="common">Cotton</name>
    <dbReference type="NCBI Taxonomy" id="34291"/>
    <lineage>
        <taxon>Eukaryota</taxon>
        <taxon>Viridiplantae</taxon>
        <taxon>Streptophyta</taxon>
        <taxon>Embryophyta</taxon>
        <taxon>Tracheophyta</taxon>
        <taxon>Spermatophyta</taxon>
        <taxon>Magnoliopsida</taxon>
        <taxon>eudicotyledons</taxon>
        <taxon>Gunneridae</taxon>
        <taxon>Pentapetalae</taxon>
        <taxon>rosids</taxon>
        <taxon>malvids</taxon>
        <taxon>Malvales</taxon>
        <taxon>Malvaceae</taxon>
        <taxon>Malvoideae</taxon>
        <taxon>Gossypium</taxon>
    </lineage>
</organism>
<gene>
    <name evidence="1" type="ORF">Goshw_017657</name>
</gene>
<sequence length="47" mass="5715">APLVETGFNSIRLLKSQRLLHFLQPWRSWLSSFLEPSLDILYRYFFK</sequence>
<feature type="non-terminal residue" evidence="1">
    <location>
        <position position="1"/>
    </location>
</feature>
<protein>
    <submittedName>
        <fullName evidence="1">Uncharacterized protein</fullName>
    </submittedName>
</protein>
<name>A0A7J9KLQ7_GOSSC</name>
<proteinExistence type="predicted"/>
<dbReference type="Proteomes" id="UP000593576">
    <property type="component" value="Unassembled WGS sequence"/>
</dbReference>